<dbReference type="InterPro" id="IPR039537">
    <property type="entry name" value="Retrotran_Ty1/copia-like"/>
</dbReference>
<dbReference type="GO" id="GO:0046872">
    <property type="term" value="F:metal ion binding"/>
    <property type="evidence" value="ECO:0007669"/>
    <property type="project" value="UniProtKB-KW"/>
</dbReference>
<dbReference type="Pfam" id="PF22936">
    <property type="entry name" value="Pol_BBD"/>
    <property type="match status" value="1"/>
</dbReference>
<keyword evidence="2" id="KW-1188">Viral release from host cell</keyword>
<evidence type="ECO:0000256" key="5">
    <source>
        <dbReference type="ARBA" id="ARBA00022722"/>
    </source>
</evidence>
<evidence type="ECO:0000259" key="17">
    <source>
        <dbReference type="Pfam" id="PF22936"/>
    </source>
</evidence>
<dbReference type="InterPro" id="IPR021109">
    <property type="entry name" value="Peptidase_aspartic_dom_sf"/>
</dbReference>
<dbReference type="Proteomes" id="UP000006174">
    <property type="component" value="Unassembled WGS sequence"/>
</dbReference>
<dbReference type="GO" id="GO:0003887">
    <property type="term" value="F:DNA-directed DNA polymerase activity"/>
    <property type="evidence" value="ECO:0007669"/>
    <property type="project" value="UniProtKB-KW"/>
</dbReference>
<keyword evidence="13" id="KW-0695">RNA-directed DNA polymerase</keyword>
<gene>
    <name evidence="18" type="ORF">UHOR_15350</name>
</gene>
<evidence type="ECO:0000256" key="6">
    <source>
        <dbReference type="ARBA" id="ARBA00022723"/>
    </source>
</evidence>
<keyword evidence="4" id="KW-0548">Nucleotidyltransferase</keyword>
<dbReference type="GO" id="GO:0006310">
    <property type="term" value="P:DNA recombination"/>
    <property type="evidence" value="ECO:0007669"/>
    <property type="project" value="UniProtKB-KW"/>
</dbReference>
<evidence type="ECO:0000256" key="12">
    <source>
        <dbReference type="ARBA" id="ARBA00022908"/>
    </source>
</evidence>
<keyword evidence="7" id="KW-0547">Nucleotide-binding</keyword>
<evidence type="ECO:0000256" key="16">
    <source>
        <dbReference type="ARBA" id="ARBA00023172"/>
    </source>
</evidence>
<keyword evidence="10" id="KW-0067">ATP-binding</keyword>
<feature type="domain" description="Retrovirus-related Pol polyprotein from transposon TNT 1-94-like beta-barrel" evidence="17">
    <location>
        <begin position="232"/>
        <end position="309"/>
    </location>
</feature>
<keyword evidence="3" id="KW-0645">Protease</keyword>
<evidence type="ECO:0000256" key="8">
    <source>
        <dbReference type="ARBA" id="ARBA00022759"/>
    </source>
</evidence>
<sequence>MTLSDSWHPQRSTQAHNQELGILSNWPTAVKHLNGTIAPEDKKYNCALNGELCTILQSSALLTGTNNVNYLFVCPANLEPWKLHNLYCRLKKDLMKMEKIAESTLLNEVGKICMFQVNICKLMADINEHWAKAKSMGHVLPEILKVKMLIDQAQYVTSYHHCIVTLEDTGMASNYEILCAALSRCQDSMTAQMDHRAGDLKTAQANLANGQDDWCNITSAYHASLDWQPMNWIVDSGATNHVINKKSNLISSTPCTGFVKTASGMKIRIMAISQAMLNVNGHEVLLDNILYVPDLDTNLILVKALANNGACVTFDSKHVILELQDGMTITSDLNSHTRHYEISQPQQEAMLTYPDNGLSGLPKTFDDETKAERHKFTPGFMHERCSHLGRNKLKLIEKLYKIKLPSCKCQDCIIGKSTKAQMGRGSGAHAKEPLDLVHVDLAMHWSTKTEVTCLLVAIDDASSFMYMKPLWAKLDALQVLKEWIHYAEVQTGHKLKTLHSDNGGKWILVAAISWQNEAGFCWQKTSAYTNFWLPCMGQCSQSEMQEA</sequence>
<dbReference type="Gene3D" id="3.30.420.10">
    <property type="entry name" value="Ribonuclease H-like superfamily/Ribonuclease H"/>
    <property type="match status" value="1"/>
</dbReference>
<keyword evidence="11" id="KW-0460">Magnesium</keyword>
<dbReference type="GO" id="GO:0004519">
    <property type="term" value="F:endonuclease activity"/>
    <property type="evidence" value="ECO:0007669"/>
    <property type="project" value="UniProtKB-KW"/>
</dbReference>
<dbReference type="PANTHER" id="PTHR42648">
    <property type="entry name" value="TRANSPOSASE, PUTATIVE-RELATED"/>
    <property type="match status" value="1"/>
</dbReference>
<evidence type="ECO:0000256" key="10">
    <source>
        <dbReference type="ARBA" id="ARBA00022840"/>
    </source>
</evidence>
<comment type="caution">
    <text evidence="18">The sequence shown here is derived from an EMBL/GenBank/DDBJ whole genome shotgun (WGS) entry which is preliminary data.</text>
</comment>
<reference evidence="18 19" key="1">
    <citation type="journal article" date="2012" name="Plant Cell">
        <title>Genome comparison of barley and maize smut fungi reveals targeted loss of RNA silencing components and species-specific presence of transposable elements.</title>
        <authorList>
            <person name="Laurie J.D."/>
            <person name="Ali S."/>
            <person name="Linning R."/>
            <person name="Mannhaupt G."/>
            <person name="Wong P."/>
            <person name="Gueldener U."/>
            <person name="Muensterkoetter M."/>
            <person name="Moore R."/>
            <person name="Kahmann R."/>
            <person name="Bakkeren G."/>
            <person name="Schirawski J."/>
        </authorList>
    </citation>
    <scope>NUCLEOTIDE SEQUENCE [LARGE SCALE GENOMIC DNA]</scope>
    <source>
        <strain evidence="19">Uh4875-4</strain>
    </source>
</reference>
<evidence type="ECO:0000313" key="18">
    <source>
        <dbReference type="EMBL" id="CCF52308.1"/>
    </source>
</evidence>
<protein>
    <recommendedName>
        <fullName evidence="17">Retrovirus-related Pol polyprotein from transposon TNT 1-94-like beta-barrel domain-containing protein</fullName>
    </recommendedName>
</protein>
<evidence type="ECO:0000256" key="7">
    <source>
        <dbReference type="ARBA" id="ARBA00022741"/>
    </source>
</evidence>
<keyword evidence="14" id="KW-0239">DNA-directed DNA polymerase</keyword>
<keyword evidence="8" id="KW-0255">Endonuclease</keyword>
<dbReference type="GO" id="GO:0008233">
    <property type="term" value="F:peptidase activity"/>
    <property type="evidence" value="ECO:0007669"/>
    <property type="project" value="UniProtKB-KW"/>
</dbReference>
<dbReference type="EMBL" id="CAGI01000172">
    <property type="protein sequence ID" value="CCF52308.1"/>
    <property type="molecule type" value="Genomic_DNA"/>
</dbReference>
<keyword evidence="19" id="KW-1185">Reference proteome</keyword>
<dbReference type="GO" id="GO:0005524">
    <property type="term" value="F:ATP binding"/>
    <property type="evidence" value="ECO:0007669"/>
    <property type="project" value="UniProtKB-KW"/>
</dbReference>
<evidence type="ECO:0000256" key="14">
    <source>
        <dbReference type="ARBA" id="ARBA00022932"/>
    </source>
</evidence>
<dbReference type="GO" id="GO:0003964">
    <property type="term" value="F:RNA-directed DNA polymerase activity"/>
    <property type="evidence" value="ECO:0007669"/>
    <property type="project" value="UniProtKB-KW"/>
</dbReference>
<dbReference type="eggNOG" id="KOG0017">
    <property type="taxonomic scope" value="Eukaryota"/>
</dbReference>
<keyword evidence="12" id="KW-0229">DNA integration</keyword>
<keyword evidence="6" id="KW-0479">Metal-binding</keyword>
<keyword evidence="14" id="KW-0808">Transferase</keyword>
<dbReference type="Gene3D" id="2.40.70.10">
    <property type="entry name" value="Acid Proteases"/>
    <property type="match status" value="1"/>
</dbReference>
<dbReference type="HOGENOM" id="CLU_498002_0_0_1"/>
<evidence type="ECO:0000256" key="9">
    <source>
        <dbReference type="ARBA" id="ARBA00022801"/>
    </source>
</evidence>
<organism evidence="18 19">
    <name type="scientific">Ustilago hordei</name>
    <name type="common">Barley covered smut fungus</name>
    <dbReference type="NCBI Taxonomy" id="120017"/>
    <lineage>
        <taxon>Eukaryota</taxon>
        <taxon>Fungi</taxon>
        <taxon>Dikarya</taxon>
        <taxon>Basidiomycota</taxon>
        <taxon>Ustilaginomycotina</taxon>
        <taxon>Ustilaginomycetes</taxon>
        <taxon>Ustilaginales</taxon>
        <taxon>Ustilaginaceae</taxon>
        <taxon>Ustilago</taxon>
    </lineage>
</organism>
<name>I2FZG5_USTHO</name>
<dbReference type="InterPro" id="IPR036397">
    <property type="entry name" value="RNaseH_sf"/>
</dbReference>
<dbReference type="PANTHER" id="PTHR42648:SF11">
    <property type="entry name" value="TRANSPOSON TY4-P GAG-POL POLYPROTEIN"/>
    <property type="match status" value="1"/>
</dbReference>
<keyword evidence="16" id="KW-0233">DNA recombination</keyword>
<dbReference type="GO" id="GO:0015074">
    <property type="term" value="P:DNA integration"/>
    <property type="evidence" value="ECO:0007669"/>
    <property type="project" value="UniProtKB-KW"/>
</dbReference>
<evidence type="ECO:0000256" key="1">
    <source>
        <dbReference type="ARBA" id="ARBA00002180"/>
    </source>
</evidence>
<dbReference type="AlphaFoldDB" id="I2FZG5"/>
<keyword evidence="5" id="KW-0540">Nuclease</keyword>
<evidence type="ECO:0000256" key="4">
    <source>
        <dbReference type="ARBA" id="ARBA00022695"/>
    </source>
</evidence>
<evidence type="ECO:0000256" key="13">
    <source>
        <dbReference type="ARBA" id="ARBA00022918"/>
    </source>
</evidence>
<dbReference type="GO" id="GO:0006508">
    <property type="term" value="P:proteolysis"/>
    <property type="evidence" value="ECO:0007669"/>
    <property type="project" value="UniProtKB-KW"/>
</dbReference>
<dbReference type="GO" id="GO:0003676">
    <property type="term" value="F:nucleic acid binding"/>
    <property type="evidence" value="ECO:0007669"/>
    <property type="project" value="InterPro"/>
</dbReference>
<keyword evidence="15" id="KW-0917">Virion maturation</keyword>
<evidence type="ECO:0000313" key="19">
    <source>
        <dbReference type="Proteomes" id="UP000006174"/>
    </source>
</evidence>
<dbReference type="STRING" id="1128400.I2FZG5"/>
<dbReference type="InterPro" id="IPR012337">
    <property type="entry name" value="RNaseH-like_sf"/>
</dbReference>
<dbReference type="SUPFAM" id="SSF53098">
    <property type="entry name" value="Ribonuclease H-like"/>
    <property type="match status" value="1"/>
</dbReference>
<evidence type="ECO:0000256" key="11">
    <source>
        <dbReference type="ARBA" id="ARBA00022842"/>
    </source>
</evidence>
<evidence type="ECO:0000256" key="2">
    <source>
        <dbReference type="ARBA" id="ARBA00022612"/>
    </source>
</evidence>
<keyword evidence="9" id="KW-0378">Hydrolase</keyword>
<accession>I2FZG5</accession>
<evidence type="ECO:0000256" key="3">
    <source>
        <dbReference type="ARBA" id="ARBA00022670"/>
    </source>
</evidence>
<evidence type="ECO:0000256" key="15">
    <source>
        <dbReference type="ARBA" id="ARBA00023113"/>
    </source>
</evidence>
<comment type="function">
    <text evidence="1">The aspartyl protease (PR) mediates the proteolytic cleavages of the Gag and Gag-Pol polyproteins after assembly of the VLP.</text>
</comment>
<proteinExistence type="predicted"/>
<dbReference type="InterPro" id="IPR054722">
    <property type="entry name" value="PolX-like_BBD"/>
</dbReference>